<dbReference type="EMBL" id="JACRUL010000022">
    <property type="protein sequence ID" value="MBC5844811.1"/>
    <property type="molecule type" value="Genomic_DNA"/>
</dbReference>
<dbReference type="Proteomes" id="UP000641454">
    <property type="component" value="Unassembled WGS sequence"/>
</dbReference>
<name>A0A923SFP0_9FLAO</name>
<accession>A0A923SFP0</accession>
<evidence type="ECO:0000313" key="3">
    <source>
        <dbReference type="Proteomes" id="UP000641454"/>
    </source>
</evidence>
<protein>
    <recommendedName>
        <fullName evidence="4">Zinc-ribbon 15 domain-containing protein</fullName>
    </recommendedName>
</protein>
<sequence length="229" mass="26794">MFFYTLRSHHHKTINLQDQTCPVCKNRGVLKMHLMQQYASVIFPIMPGKKYAVLDCDYCKKTIPNKLWSKELDAIYKQEKKVLKTPKKFLLGLLVFLMLGISPFVYIKYKIDHPTVLNQVNKWAIENCKVGDVLFVEFRDEVTEKSDFSLAKVIKMDANKTILTTYSDKFDYKDQYVMRLSDVDNSKFGTIIEVKTPKLKTYGHLLYVNPTSEKLKYFVMGYILSNIKE</sequence>
<feature type="transmembrane region" description="Helical" evidence="1">
    <location>
        <begin position="89"/>
        <end position="109"/>
    </location>
</feature>
<keyword evidence="3" id="KW-1185">Reference proteome</keyword>
<gene>
    <name evidence="2" type="ORF">H8R25_10220</name>
</gene>
<proteinExistence type="predicted"/>
<evidence type="ECO:0000313" key="2">
    <source>
        <dbReference type="EMBL" id="MBC5844811.1"/>
    </source>
</evidence>
<organism evidence="2 3">
    <name type="scientific">Flavobacterium muglaense</name>
    <dbReference type="NCBI Taxonomy" id="2764716"/>
    <lineage>
        <taxon>Bacteria</taxon>
        <taxon>Pseudomonadati</taxon>
        <taxon>Bacteroidota</taxon>
        <taxon>Flavobacteriia</taxon>
        <taxon>Flavobacteriales</taxon>
        <taxon>Flavobacteriaceae</taxon>
        <taxon>Flavobacterium</taxon>
    </lineage>
</organism>
<keyword evidence="1" id="KW-1133">Transmembrane helix</keyword>
<evidence type="ECO:0008006" key="4">
    <source>
        <dbReference type="Google" id="ProtNLM"/>
    </source>
</evidence>
<dbReference type="RefSeq" id="WP_187018647.1">
    <property type="nucleotide sequence ID" value="NZ_JACRUK010000022.1"/>
</dbReference>
<keyword evidence="1" id="KW-0812">Transmembrane</keyword>
<reference evidence="2 3" key="1">
    <citation type="submission" date="2020-08" db="EMBL/GenBank/DDBJ databases">
        <title>Description of novel Flavobacterium F-392 isolate.</title>
        <authorList>
            <person name="Saticioglu I.B."/>
            <person name="Duman M."/>
            <person name="Altun S."/>
        </authorList>
    </citation>
    <scope>NUCLEOTIDE SEQUENCE [LARGE SCALE GENOMIC DNA]</scope>
    <source>
        <strain evidence="2 3">F-392</strain>
    </source>
</reference>
<comment type="caution">
    <text evidence="2">The sequence shown here is derived from an EMBL/GenBank/DDBJ whole genome shotgun (WGS) entry which is preliminary data.</text>
</comment>
<keyword evidence="1" id="KW-0472">Membrane</keyword>
<evidence type="ECO:0000256" key="1">
    <source>
        <dbReference type="SAM" id="Phobius"/>
    </source>
</evidence>
<dbReference type="AlphaFoldDB" id="A0A923SFP0"/>